<reference evidence="1" key="2">
    <citation type="submission" date="2014-06" db="EMBL/GenBank/DDBJ databases">
        <title>Draft genome sequence of Clostridium ramosum(DSM 1402).</title>
        <authorList>
            <person name="Sudarsanam P."/>
            <person name="Ley R."/>
            <person name="Guruge J."/>
            <person name="Turnbaugh P.J."/>
            <person name="Mahowald M."/>
            <person name="Liep D."/>
            <person name="Gordon J."/>
        </authorList>
    </citation>
    <scope>NUCLEOTIDE SEQUENCE</scope>
    <source>
        <strain evidence="1">DSM 1402</strain>
    </source>
</reference>
<comment type="caution">
    <text evidence="1">The sequence shown here is derived from an EMBL/GenBank/DDBJ whole genome shotgun (WGS) entry which is preliminary data.</text>
</comment>
<dbReference type="Proteomes" id="UP000005798">
    <property type="component" value="Unassembled WGS sequence"/>
</dbReference>
<dbReference type="AlphaFoldDB" id="B0N5L6"/>
<evidence type="ECO:0000313" key="2">
    <source>
        <dbReference type="Proteomes" id="UP000005798"/>
    </source>
</evidence>
<name>B0N5L6_9FIRM</name>
<proteinExistence type="predicted"/>
<sequence length="84" mass="9694">MRGTEVEKEELLGQLRNITNCMIISDLRYVGKDVLYSAILSLNVDDYSMKEWHDAIIYLTGNDVDKSIGKAAAKEYLCDYYRHN</sequence>
<keyword evidence="2" id="KW-1185">Reference proteome</keyword>
<protein>
    <submittedName>
        <fullName evidence="1">Uncharacterized protein</fullName>
    </submittedName>
</protein>
<dbReference type="EMBL" id="ABFX02000006">
    <property type="protein sequence ID" value="EDS18384.1"/>
    <property type="molecule type" value="Genomic_DNA"/>
</dbReference>
<accession>B0N5L6</accession>
<evidence type="ECO:0000313" key="1">
    <source>
        <dbReference type="EMBL" id="EDS18384.1"/>
    </source>
</evidence>
<organism evidence="1 2">
    <name type="scientific">Thomasclavelia ramosa DSM 1402</name>
    <dbReference type="NCBI Taxonomy" id="445974"/>
    <lineage>
        <taxon>Bacteria</taxon>
        <taxon>Bacillati</taxon>
        <taxon>Bacillota</taxon>
        <taxon>Erysipelotrichia</taxon>
        <taxon>Erysipelotrichales</taxon>
        <taxon>Coprobacillaceae</taxon>
        <taxon>Thomasclavelia</taxon>
    </lineage>
</organism>
<dbReference type="HOGENOM" id="CLU_2600037_0_0_9"/>
<reference evidence="1" key="1">
    <citation type="submission" date="2007-11" db="EMBL/GenBank/DDBJ databases">
        <authorList>
            <person name="Fulton L."/>
            <person name="Clifton S."/>
            <person name="Fulton B."/>
            <person name="Xu J."/>
            <person name="Minx P."/>
            <person name="Pepin K.H."/>
            <person name="Johnson M."/>
            <person name="Thiruvilangam P."/>
            <person name="Bhonagiri V."/>
            <person name="Nash W.E."/>
            <person name="Mardis E.R."/>
            <person name="Wilson R.K."/>
        </authorList>
    </citation>
    <scope>NUCLEOTIDE SEQUENCE [LARGE SCALE GENOMIC DNA]</scope>
    <source>
        <strain evidence="1">DSM 1402</strain>
    </source>
</reference>
<gene>
    <name evidence="1" type="ORF">CLORAM_01930</name>
</gene>